<feature type="transmembrane region" description="Helical" evidence="1">
    <location>
        <begin position="118"/>
        <end position="136"/>
    </location>
</feature>
<feature type="transmembrane region" description="Helical" evidence="1">
    <location>
        <begin position="148"/>
        <end position="170"/>
    </location>
</feature>
<feature type="transmembrane region" description="Helical" evidence="1">
    <location>
        <begin position="68"/>
        <end position="85"/>
    </location>
</feature>
<evidence type="ECO:0000313" key="3">
    <source>
        <dbReference type="Proteomes" id="UP000754644"/>
    </source>
</evidence>
<evidence type="ECO:0000313" key="2">
    <source>
        <dbReference type="EMBL" id="NQV64159.1"/>
    </source>
</evidence>
<dbReference type="EMBL" id="JABMOJ010000076">
    <property type="protein sequence ID" value="NQV64159.1"/>
    <property type="molecule type" value="Genomic_DNA"/>
</dbReference>
<comment type="caution">
    <text evidence="2">The sequence shown here is derived from an EMBL/GenBank/DDBJ whole genome shotgun (WGS) entry which is preliminary data.</text>
</comment>
<keyword evidence="1" id="KW-1133">Transmembrane helix</keyword>
<accession>A0A972VTU5</accession>
<evidence type="ECO:0000256" key="1">
    <source>
        <dbReference type="SAM" id="Phobius"/>
    </source>
</evidence>
<dbReference type="InterPro" id="IPR011672">
    <property type="entry name" value="DUF1614"/>
</dbReference>
<dbReference type="AlphaFoldDB" id="A0A972VTU5"/>
<gene>
    <name evidence="2" type="ORF">HQ497_02235</name>
</gene>
<name>A0A972VTU5_9GAMM</name>
<keyword evidence="1" id="KW-0472">Membrane</keyword>
<organism evidence="2 3">
    <name type="scientific">SAR86 cluster bacterium</name>
    <dbReference type="NCBI Taxonomy" id="2030880"/>
    <lineage>
        <taxon>Bacteria</taxon>
        <taxon>Pseudomonadati</taxon>
        <taxon>Pseudomonadota</taxon>
        <taxon>Gammaproteobacteria</taxon>
        <taxon>SAR86 cluster</taxon>
    </lineage>
</organism>
<sequence length="172" mass="18168">MIGSLINLPLFSLKTDIPRQETDSWHYLFLGLSPRQDFSRTIIAINVGGGVIPVAFSLYLFIALDLHIADVMFVGGIVALVSYLFSRPVKGMGIMMPILVAPLAAALAAMMINQPQSAPLAYIGGTLGVLVGADLLRIMDVRQLRAPIASIGGAGTFDGVFLTGIIAVLLTG</sequence>
<protein>
    <submittedName>
        <fullName evidence="2">DUF1614 domain-containing protein</fullName>
    </submittedName>
</protein>
<feature type="transmembrane region" description="Helical" evidence="1">
    <location>
        <begin position="92"/>
        <end position="112"/>
    </location>
</feature>
<proteinExistence type="predicted"/>
<dbReference type="Proteomes" id="UP000754644">
    <property type="component" value="Unassembled WGS sequence"/>
</dbReference>
<dbReference type="Pfam" id="PF07758">
    <property type="entry name" value="DUF1614"/>
    <property type="match status" value="1"/>
</dbReference>
<feature type="transmembrane region" description="Helical" evidence="1">
    <location>
        <begin position="42"/>
        <end position="62"/>
    </location>
</feature>
<keyword evidence="1" id="KW-0812">Transmembrane</keyword>
<reference evidence="2" key="1">
    <citation type="submission" date="2020-05" db="EMBL/GenBank/DDBJ databases">
        <title>Sulfur intermediates as new biogeochemical hubs in an aquatic model microbial ecosystem.</title>
        <authorList>
            <person name="Vigneron A."/>
        </authorList>
    </citation>
    <scope>NUCLEOTIDE SEQUENCE</scope>
    <source>
        <strain evidence="2">Bin.250</strain>
    </source>
</reference>